<dbReference type="Proteomes" id="UP001432251">
    <property type="component" value="Chromosome"/>
</dbReference>
<evidence type="ECO:0000313" key="1">
    <source>
        <dbReference type="EMBL" id="WWQ64126.1"/>
    </source>
</evidence>
<protein>
    <submittedName>
        <fullName evidence="1">LLM class flavin-dependent oxidoreductase</fullName>
    </submittedName>
</protein>
<sequence>MPENHPLLHWLLPTGGDGRDPGRLVRVARAAEEAGFGSLLTPVGPGCTDPWTLAPALCRRTERISFLISCRAGFASPTVLAQQADAFRRFAGGRLGLNVITGTDTDSDGRRPHGDRPTHDQRYGRTDEVMAALRDLLDGKRIDFQGAHVQVEGAQLADPAVAYKVPLYFGGASPAAEDVAVRRADVHILWSEPGEDPAAVAAQVARVRDRNPSLRLALRVPLTDRDAVDEVVQRLSGYAESGIDEFILSGSRAHLEVAPRLRELRAAA</sequence>
<dbReference type="EMBL" id="CP146022">
    <property type="protein sequence ID" value="WWQ64126.1"/>
    <property type="molecule type" value="Genomic_DNA"/>
</dbReference>
<organism evidence="1 2">
    <name type="scientific">Streptomyces citrinus</name>
    <dbReference type="NCBI Taxonomy" id="3118173"/>
    <lineage>
        <taxon>Bacteria</taxon>
        <taxon>Bacillati</taxon>
        <taxon>Actinomycetota</taxon>
        <taxon>Actinomycetes</taxon>
        <taxon>Kitasatosporales</taxon>
        <taxon>Streptomycetaceae</taxon>
        <taxon>Streptomyces</taxon>
    </lineage>
</organism>
<name>A0ACD5AAA3_9ACTN</name>
<accession>A0ACD5AAA3</accession>
<reference evidence="1" key="1">
    <citation type="journal article" date="2025" name="Int. J. Syst. Evol. Microbiol.">
        <title>Streptomyces citrinus sp. nov., with yellow diffusible pigment.</title>
        <authorList>
            <person name="He Y."/>
            <person name="Yang E."/>
            <person name="Xu J."/>
            <person name="Sun Y."/>
            <person name="Sun L."/>
        </authorList>
    </citation>
    <scope>NUCLEOTIDE SEQUENCE</scope>
    <source>
        <strain evidence="1">Q6</strain>
    </source>
</reference>
<proteinExistence type="predicted"/>
<evidence type="ECO:0000313" key="2">
    <source>
        <dbReference type="Proteomes" id="UP001432251"/>
    </source>
</evidence>
<gene>
    <name evidence="1" type="ORF">V2W30_12750</name>
</gene>
<keyword evidence="2" id="KW-1185">Reference proteome</keyword>